<dbReference type="Proteomes" id="UP001152523">
    <property type="component" value="Unassembled WGS sequence"/>
</dbReference>
<dbReference type="AlphaFoldDB" id="A0AAV0EYE0"/>
<accession>A0AAV0EYE0</accession>
<protein>
    <submittedName>
        <fullName evidence="2">Uncharacterized protein</fullName>
    </submittedName>
</protein>
<keyword evidence="1" id="KW-1133">Transmembrane helix</keyword>
<gene>
    <name evidence="2" type="ORF">CEPIT_LOCUS28960</name>
</gene>
<comment type="caution">
    <text evidence="2">The sequence shown here is derived from an EMBL/GenBank/DDBJ whole genome shotgun (WGS) entry which is preliminary data.</text>
</comment>
<feature type="transmembrane region" description="Helical" evidence="1">
    <location>
        <begin position="12"/>
        <end position="33"/>
    </location>
</feature>
<evidence type="ECO:0000313" key="3">
    <source>
        <dbReference type="Proteomes" id="UP001152523"/>
    </source>
</evidence>
<evidence type="ECO:0000313" key="2">
    <source>
        <dbReference type="EMBL" id="CAH9128279.1"/>
    </source>
</evidence>
<reference evidence="2" key="1">
    <citation type="submission" date="2022-07" db="EMBL/GenBank/DDBJ databases">
        <authorList>
            <person name="Macas J."/>
            <person name="Novak P."/>
            <person name="Neumann P."/>
        </authorList>
    </citation>
    <scope>NUCLEOTIDE SEQUENCE</scope>
</reference>
<dbReference type="EMBL" id="CAMAPF010000949">
    <property type="protein sequence ID" value="CAH9128279.1"/>
    <property type="molecule type" value="Genomic_DNA"/>
</dbReference>
<organism evidence="2 3">
    <name type="scientific">Cuscuta epithymum</name>
    <dbReference type="NCBI Taxonomy" id="186058"/>
    <lineage>
        <taxon>Eukaryota</taxon>
        <taxon>Viridiplantae</taxon>
        <taxon>Streptophyta</taxon>
        <taxon>Embryophyta</taxon>
        <taxon>Tracheophyta</taxon>
        <taxon>Spermatophyta</taxon>
        <taxon>Magnoliopsida</taxon>
        <taxon>eudicotyledons</taxon>
        <taxon>Gunneridae</taxon>
        <taxon>Pentapetalae</taxon>
        <taxon>asterids</taxon>
        <taxon>lamiids</taxon>
        <taxon>Solanales</taxon>
        <taxon>Convolvulaceae</taxon>
        <taxon>Cuscuteae</taxon>
        <taxon>Cuscuta</taxon>
        <taxon>Cuscuta subgen. Cuscuta</taxon>
    </lineage>
</organism>
<keyword evidence="3" id="KW-1185">Reference proteome</keyword>
<name>A0AAV0EYE0_9ASTE</name>
<proteinExistence type="predicted"/>
<keyword evidence="1" id="KW-0472">Membrane</keyword>
<keyword evidence="1" id="KW-0812">Transmembrane</keyword>
<evidence type="ECO:0000256" key="1">
    <source>
        <dbReference type="SAM" id="Phobius"/>
    </source>
</evidence>
<sequence>MPEGIYLPCFMLGALGVLFFPLLGFFPTGFFLVKVFNEAPPHNGQGWWSPDRRGRNQRQKNVAATVWTTPFHLEYSRLREWGTPDGVYGLRPPGLPTIGPGQRLTHVLRVLIIVYYYSDVLD</sequence>